<accession>A0A9X2C2G6</accession>
<evidence type="ECO:0000256" key="1">
    <source>
        <dbReference type="SAM" id="Phobius"/>
    </source>
</evidence>
<organism evidence="2 3">
    <name type="scientific">Scleromatobacter humisilvae</name>
    <dbReference type="NCBI Taxonomy" id="2897159"/>
    <lineage>
        <taxon>Bacteria</taxon>
        <taxon>Pseudomonadati</taxon>
        <taxon>Pseudomonadota</taxon>
        <taxon>Betaproteobacteria</taxon>
        <taxon>Burkholderiales</taxon>
        <taxon>Sphaerotilaceae</taxon>
        <taxon>Scleromatobacter</taxon>
    </lineage>
</organism>
<dbReference type="AlphaFoldDB" id="A0A9X2C2G6"/>
<keyword evidence="3" id="KW-1185">Reference proteome</keyword>
<keyword evidence="1" id="KW-1133">Transmembrane helix</keyword>
<gene>
    <name evidence="2" type="ORF">LPC04_26570</name>
</gene>
<evidence type="ECO:0000313" key="2">
    <source>
        <dbReference type="EMBL" id="MCK9689297.1"/>
    </source>
</evidence>
<feature type="transmembrane region" description="Helical" evidence="1">
    <location>
        <begin position="21"/>
        <end position="44"/>
    </location>
</feature>
<dbReference type="EMBL" id="JAJLJH010000013">
    <property type="protein sequence ID" value="MCK9689297.1"/>
    <property type="molecule type" value="Genomic_DNA"/>
</dbReference>
<evidence type="ECO:0000313" key="3">
    <source>
        <dbReference type="Proteomes" id="UP001139353"/>
    </source>
</evidence>
<reference evidence="2" key="1">
    <citation type="submission" date="2021-11" db="EMBL/GenBank/DDBJ databases">
        <title>BS-T2-15 a new species belonging to the Comamonadaceae family isolated from the soil of a French oak forest.</title>
        <authorList>
            <person name="Mieszkin S."/>
            <person name="Alain K."/>
        </authorList>
    </citation>
    <scope>NUCLEOTIDE SEQUENCE</scope>
    <source>
        <strain evidence="2">BS-T2-15</strain>
    </source>
</reference>
<sequence>MNSAEPEMPRRLAAQRLVAVPWRHAGLIAACAVVGGLASTMLWLPPAPERVAAARPHVQAIQDAPSEAAAGIDLRLDLDPGATQVADASPPPSTPPQWDDEIDAALRQAPPAAGVLMPATPEPARPDATLPGLVAGLLLGLLIAGLRELRGQRMRSAREAEWALGAPVLGTIPTLSARARGALLEPADAA</sequence>
<comment type="caution">
    <text evidence="2">The sequence shown here is derived from an EMBL/GenBank/DDBJ whole genome shotgun (WGS) entry which is preliminary data.</text>
</comment>
<protein>
    <submittedName>
        <fullName evidence="2">Uncharacterized protein</fullName>
    </submittedName>
</protein>
<feature type="transmembrane region" description="Helical" evidence="1">
    <location>
        <begin position="128"/>
        <end position="146"/>
    </location>
</feature>
<dbReference type="Proteomes" id="UP001139353">
    <property type="component" value="Unassembled WGS sequence"/>
</dbReference>
<proteinExistence type="predicted"/>
<keyword evidence="1" id="KW-0472">Membrane</keyword>
<dbReference type="RefSeq" id="WP_275685347.1">
    <property type="nucleotide sequence ID" value="NZ_JAJLJH010000013.1"/>
</dbReference>
<keyword evidence="1" id="KW-0812">Transmembrane</keyword>
<name>A0A9X2C2G6_9BURK</name>